<dbReference type="CDD" id="cd04301">
    <property type="entry name" value="NAT_SF"/>
    <property type="match status" value="1"/>
</dbReference>
<evidence type="ECO:0000256" key="1">
    <source>
        <dbReference type="ARBA" id="ARBA00022679"/>
    </source>
</evidence>
<dbReference type="PANTHER" id="PTHR43877">
    <property type="entry name" value="AMINOALKYLPHOSPHONATE N-ACETYLTRANSFERASE-RELATED-RELATED"/>
    <property type="match status" value="1"/>
</dbReference>
<dbReference type="PROSITE" id="PS51186">
    <property type="entry name" value="GNAT"/>
    <property type="match status" value="1"/>
</dbReference>
<dbReference type="InterPro" id="IPR000182">
    <property type="entry name" value="GNAT_dom"/>
</dbReference>
<keyword evidence="1 4" id="KW-0808">Transferase</keyword>
<dbReference type="Pfam" id="PF00583">
    <property type="entry name" value="Acetyltransf_1"/>
    <property type="match status" value="1"/>
</dbReference>
<reference evidence="4" key="1">
    <citation type="submission" date="2022-08" db="EMBL/GenBank/DDBJ databases">
        <title>Chelativorans sichuanense sp. nov., a paraffin oil-degrading bacterium isolated from a mixture of oil-based drill cuttings and paddy soil.</title>
        <authorList>
            <person name="Yu J."/>
            <person name="Liu H."/>
            <person name="Chen Q."/>
        </authorList>
    </citation>
    <scope>NUCLEOTIDE SEQUENCE</scope>
    <source>
        <strain evidence="4">SCAU 2101</strain>
    </source>
</reference>
<dbReference type="SUPFAM" id="SSF55729">
    <property type="entry name" value="Acyl-CoA N-acyltransferases (Nat)"/>
    <property type="match status" value="1"/>
</dbReference>
<dbReference type="InterPro" id="IPR050832">
    <property type="entry name" value="Bact_Acetyltransf"/>
</dbReference>
<dbReference type="GO" id="GO:0016747">
    <property type="term" value="F:acyltransferase activity, transferring groups other than amino-acyl groups"/>
    <property type="evidence" value="ECO:0007669"/>
    <property type="project" value="InterPro"/>
</dbReference>
<comment type="caution">
    <text evidence="4">The sequence shown here is derived from an EMBL/GenBank/DDBJ whole genome shotgun (WGS) entry which is preliminary data.</text>
</comment>
<accession>A0A9X2X734</accession>
<proteinExistence type="predicted"/>
<dbReference type="EC" id="2.3.1.-" evidence="4"/>
<keyword evidence="2 4" id="KW-0012">Acyltransferase</keyword>
<dbReference type="InterPro" id="IPR016181">
    <property type="entry name" value="Acyl_CoA_acyltransferase"/>
</dbReference>
<feature type="domain" description="N-acetyltransferase" evidence="3">
    <location>
        <begin position="15"/>
        <end position="163"/>
    </location>
</feature>
<gene>
    <name evidence="4" type="ORF">NYR54_03610</name>
</gene>
<evidence type="ECO:0000259" key="3">
    <source>
        <dbReference type="PROSITE" id="PS51186"/>
    </source>
</evidence>
<dbReference type="RefSeq" id="WP_261514132.1">
    <property type="nucleotide sequence ID" value="NZ_JAODNV010000005.1"/>
</dbReference>
<protein>
    <submittedName>
        <fullName evidence="4">GNAT family N-acetyltransferase</fullName>
        <ecNumber evidence="4">2.3.1.-</ecNumber>
    </submittedName>
</protein>
<organism evidence="4 5">
    <name type="scientific">Chelativorans petroleitrophicus</name>
    <dbReference type="NCBI Taxonomy" id="2975484"/>
    <lineage>
        <taxon>Bacteria</taxon>
        <taxon>Pseudomonadati</taxon>
        <taxon>Pseudomonadota</taxon>
        <taxon>Alphaproteobacteria</taxon>
        <taxon>Hyphomicrobiales</taxon>
        <taxon>Phyllobacteriaceae</taxon>
        <taxon>Chelativorans</taxon>
    </lineage>
</organism>
<evidence type="ECO:0000313" key="5">
    <source>
        <dbReference type="Proteomes" id="UP001149009"/>
    </source>
</evidence>
<evidence type="ECO:0000313" key="4">
    <source>
        <dbReference type="EMBL" id="MCT8989386.1"/>
    </source>
</evidence>
<sequence>MSEAGSAVLPDGGKVTIRHARREDLPTLVALFAADSLGGHGDTSDPVAAGDYLAAFEEIERSPNDRLYVAELAGEVAGTFQTTLTRTLTGRGSLKMTVEAVQTRADLRGRGIGAAMIRFAIEEARRAGARQVQLMSNAVRVDAHRFYERLGFAKSHVGFKLKL</sequence>
<name>A0A9X2X734_9HYPH</name>
<dbReference type="Gene3D" id="3.40.630.30">
    <property type="match status" value="1"/>
</dbReference>
<dbReference type="Proteomes" id="UP001149009">
    <property type="component" value="Unassembled WGS sequence"/>
</dbReference>
<dbReference type="EMBL" id="JAODNV010000005">
    <property type="protein sequence ID" value="MCT8989386.1"/>
    <property type="molecule type" value="Genomic_DNA"/>
</dbReference>
<evidence type="ECO:0000256" key="2">
    <source>
        <dbReference type="ARBA" id="ARBA00023315"/>
    </source>
</evidence>
<keyword evidence="5" id="KW-1185">Reference proteome</keyword>
<dbReference type="AlphaFoldDB" id="A0A9X2X734"/>